<dbReference type="Gene3D" id="1.20.120.1510">
    <property type="match status" value="1"/>
</dbReference>
<dbReference type="GO" id="GO:0005524">
    <property type="term" value="F:ATP binding"/>
    <property type="evidence" value="ECO:0007669"/>
    <property type="project" value="UniProtKB-UniRule"/>
</dbReference>
<dbReference type="NCBIfam" id="NF010706">
    <property type="entry name" value="PRK14108.1"/>
    <property type="match status" value="1"/>
</dbReference>
<dbReference type="EMBL" id="NRRE01000006">
    <property type="protein sequence ID" value="MBK1695727.1"/>
    <property type="molecule type" value="Genomic_DNA"/>
</dbReference>
<keyword evidence="6 7" id="KW-0511">Multifunctional enzyme</keyword>
<comment type="catalytic activity">
    <reaction evidence="7">
        <text>[glutamine synthetase]-L-tyrosine + ATP = [glutamine synthetase]-O(4)-(5'-adenylyl)-L-tyrosine + diphosphate</text>
        <dbReference type="Rhea" id="RHEA:18589"/>
        <dbReference type="Rhea" id="RHEA-COMP:10660"/>
        <dbReference type="Rhea" id="RHEA-COMP:10661"/>
        <dbReference type="ChEBI" id="CHEBI:30616"/>
        <dbReference type="ChEBI" id="CHEBI:33019"/>
        <dbReference type="ChEBI" id="CHEBI:46858"/>
        <dbReference type="ChEBI" id="CHEBI:83624"/>
        <dbReference type="EC" id="2.7.7.42"/>
    </reaction>
</comment>
<dbReference type="InterPro" id="IPR013546">
    <property type="entry name" value="PII_UdlTrfase/GS_AdlTrfase"/>
</dbReference>
<evidence type="ECO:0000256" key="8">
    <source>
        <dbReference type="SAM" id="MobiDB-lite"/>
    </source>
</evidence>
<evidence type="ECO:0000259" key="10">
    <source>
        <dbReference type="Pfam" id="PF08335"/>
    </source>
</evidence>
<keyword evidence="4 7" id="KW-0067">ATP-binding</keyword>
<evidence type="ECO:0000313" key="11">
    <source>
        <dbReference type="EMBL" id="MBK1695727.1"/>
    </source>
</evidence>
<accession>A0A934UXP8</accession>
<dbReference type="GO" id="GO:0000820">
    <property type="term" value="P:regulation of glutamine family amino acid metabolic process"/>
    <property type="evidence" value="ECO:0007669"/>
    <property type="project" value="UniProtKB-UniRule"/>
</dbReference>
<feature type="domain" description="PII-uridylyltransferase/Glutamine-synthetase adenylyltransferase" evidence="10">
    <location>
        <begin position="356"/>
        <end position="494"/>
    </location>
</feature>
<evidence type="ECO:0000256" key="2">
    <source>
        <dbReference type="ARBA" id="ARBA00022695"/>
    </source>
</evidence>
<dbReference type="InterPro" id="IPR023057">
    <property type="entry name" value="GlnE"/>
</dbReference>
<dbReference type="HAMAP" id="MF_00802">
    <property type="entry name" value="GlnE"/>
    <property type="match status" value="1"/>
</dbReference>
<dbReference type="Proteomes" id="UP000778970">
    <property type="component" value="Unassembled WGS sequence"/>
</dbReference>
<dbReference type="Pfam" id="PF03710">
    <property type="entry name" value="GlnE"/>
    <property type="match status" value="2"/>
</dbReference>
<dbReference type="InterPro" id="IPR005190">
    <property type="entry name" value="GlnE_rpt_dom"/>
</dbReference>
<evidence type="ECO:0000313" key="12">
    <source>
        <dbReference type="Proteomes" id="UP000778970"/>
    </source>
</evidence>
<feature type="domain" description="Glutamate-ammonia ligase adenylyltransferase repeated" evidence="9">
    <location>
        <begin position="90"/>
        <end position="332"/>
    </location>
</feature>
<evidence type="ECO:0000256" key="1">
    <source>
        <dbReference type="ARBA" id="ARBA00022679"/>
    </source>
</evidence>
<dbReference type="NCBIfam" id="NF008292">
    <property type="entry name" value="PRK11072.1"/>
    <property type="match status" value="1"/>
</dbReference>
<feature type="region of interest" description="Adenylyl removase" evidence="7">
    <location>
        <begin position="1"/>
        <end position="498"/>
    </location>
</feature>
<feature type="domain" description="PII-uridylyltransferase/Glutamine-synthetase adenylyltransferase" evidence="10">
    <location>
        <begin position="872"/>
        <end position="1007"/>
    </location>
</feature>
<comment type="cofactor">
    <cofactor evidence="7">
        <name>Mg(2+)</name>
        <dbReference type="ChEBI" id="CHEBI:18420"/>
    </cofactor>
</comment>
<reference evidence="11" key="1">
    <citation type="submission" date="2017-08" db="EMBL/GenBank/DDBJ databases">
        <authorList>
            <person name="Imhoff J.F."/>
            <person name="Rahn T."/>
            <person name="Kuenzel S."/>
            <person name="Neulinger S.C."/>
        </authorList>
    </citation>
    <scope>NUCLEOTIDE SEQUENCE</scope>
    <source>
        <strain evidence="11">DSM 9154</strain>
    </source>
</reference>
<dbReference type="Pfam" id="PF08335">
    <property type="entry name" value="GlnD_UR_UTase"/>
    <property type="match status" value="2"/>
</dbReference>
<keyword evidence="3 7" id="KW-0547">Nucleotide-binding</keyword>
<reference evidence="11" key="2">
    <citation type="journal article" date="2020" name="Microorganisms">
        <title>Osmotic Adaptation and Compatible Solute Biosynthesis of Phototrophic Bacteria as Revealed from Genome Analyses.</title>
        <authorList>
            <person name="Imhoff J.F."/>
            <person name="Rahn T."/>
            <person name="Kunzel S."/>
            <person name="Keller A."/>
            <person name="Neulinger S.C."/>
        </authorList>
    </citation>
    <scope>NUCLEOTIDE SEQUENCE</scope>
    <source>
        <strain evidence="11">DSM 9154</strain>
    </source>
</reference>
<dbReference type="EC" id="2.7.7.42" evidence="7"/>
<dbReference type="InterPro" id="IPR043519">
    <property type="entry name" value="NT_sf"/>
</dbReference>
<keyword evidence="5 7" id="KW-0460">Magnesium</keyword>
<protein>
    <recommendedName>
        <fullName evidence="7">Bifunctional glutamine synthetase adenylyltransferase/adenylyl-removing enzyme</fullName>
    </recommendedName>
    <alternativeName>
        <fullName evidence="7">ATP:glutamine synthetase adenylyltransferase</fullName>
    </alternativeName>
    <alternativeName>
        <fullName evidence="7">ATase</fullName>
    </alternativeName>
    <domain>
        <recommendedName>
            <fullName evidence="7">Glutamine synthetase adenylyl-L-tyrosine phosphorylase</fullName>
            <ecNumber evidence="7">2.7.7.89</ecNumber>
        </recommendedName>
        <alternativeName>
            <fullName evidence="7">Adenylyl removase</fullName>
            <shortName evidence="7">AR</shortName>
            <shortName evidence="7">AT-N</shortName>
        </alternativeName>
    </domain>
    <domain>
        <recommendedName>
            <fullName evidence="7">Glutamine synthetase adenylyl transferase</fullName>
            <ecNumber evidence="7">2.7.7.42</ecNumber>
        </recommendedName>
        <alternativeName>
            <fullName evidence="7">Adenylyl transferase</fullName>
            <shortName evidence="7">AT</shortName>
            <shortName evidence="7">AT-C</shortName>
        </alternativeName>
    </domain>
</protein>
<organism evidence="11 12">
    <name type="scientific">Rhodovibrio salinarum</name>
    <dbReference type="NCBI Taxonomy" id="1087"/>
    <lineage>
        <taxon>Bacteria</taxon>
        <taxon>Pseudomonadati</taxon>
        <taxon>Pseudomonadota</taxon>
        <taxon>Alphaproteobacteria</taxon>
        <taxon>Rhodospirillales</taxon>
        <taxon>Rhodovibrionaceae</taxon>
        <taxon>Rhodovibrio</taxon>
    </lineage>
</organism>
<feature type="region of interest" description="Disordered" evidence="8">
    <location>
        <begin position="1"/>
        <end position="38"/>
    </location>
</feature>
<name>A0A934UXP8_9PROT</name>
<dbReference type="AlphaFoldDB" id="A0A934UXP8"/>
<dbReference type="Gene3D" id="1.20.120.330">
    <property type="entry name" value="Nucleotidyltransferases domain 2"/>
    <property type="match status" value="2"/>
</dbReference>
<keyword evidence="2 7" id="KW-0548">Nucleotidyltransferase</keyword>
<dbReference type="PANTHER" id="PTHR30621">
    <property type="entry name" value="GLUTAMINE SYNTHETASE ADENYLYLTRANSFERASE"/>
    <property type="match status" value="1"/>
</dbReference>
<comment type="catalytic activity">
    <reaction evidence="7">
        <text>[glutamine synthetase]-O(4)-(5'-adenylyl)-L-tyrosine + phosphate = [glutamine synthetase]-L-tyrosine + ADP</text>
        <dbReference type="Rhea" id="RHEA:43716"/>
        <dbReference type="Rhea" id="RHEA-COMP:10660"/>
        <dbReference type="Rhea" id="RHEA-COMP:10661"/>
        <dbReference type="ChEBI" id="CHEBI:43474"/>
        <dbReference type="ChEBI" id="CHEBI:46858"/>
        <dbReference type="ChEBI" id="CHEBI:83624"/>
        <dbReference type="ChEBI" id="CHEBI:456216"/>
        <dbReference type="EC" id="2.7.7.89"/>
    </reaction>
</comment>
<dbReference type="GO" id="GO:0000287">
    <property type="term" value="F:magnesium ion binding"/>
    <property type="evidence" value="ECO:0007669"/>
    <property type="project" value="UniProtKB-UniRule"/>
</dbReference>
<feature type="region of interest" description="Adenylyl transferase" evidence="7">
    <location>
        <begin position="501"/>
        <end position="1019"/>
    </location>
</feature>
<keyword evidence="12" id="KW-1185">Reference proteome</keyword>
<comment type="function">
    <text evidence="7">Involved in the regulation of glutamine synthetase GlnA, a key enzyme in the process to assimilate ammonia. When cellular nitrogen levels are high, the C-terminal adenylyl transferase (AT) inactivates GlnA by covalent transfer of an adenylyl group from ATP to specific tyrosine residue of GlnA, thus reducing its activity. Conversely, when nitrogen levels are low, the N-terminal adenylyl removase (AR) activates GlnA by removing the adenylyl group by phosphorolysis, increasing its activity. The regulatory region of GlnE binds the signal transduction protein PII (GlnB) which indicates the nitrogen status of the cell.</text>
</comment>
<evidence type="ECO:0000256" key="7">
    <source>
        <dbReference type="HAMAP-Rule" id="MF_00802"/>
    </source>
</evidence>
<evidence type="ECO:0000256" key="6">
    <source>
        <dbReference type="ARBA" id="ARBA00023268"/>
    </source>
</evidence>
<dbReference type="Gene3D" id="3.30.460.10">
    <property type="entry name" value="Beta Polymerase, domain 2"/>
    <property type="match status" value="2"/>
</dbReference>
<dbReference type="CDD" id="cd05401">
    <property type="entry name" value="NT_GlnE_GlnD_like"/>
    <property type="match status" value="2"/>
</dbReference>
<comment type="caution">
    <text evidence="11">The sequence shown here is derived from an EMBL/GenBank/DDBJ whole genome shotgun (WGS) entry which is preliminary data.</text>
</comment>
<proteinExistence type="inferred from homology"/>
<dbReference type="SUPFAM" id="SSF81593">
    <property type="entry name" value="Nucleotidyltransferase substrate binding subunit/domain"/>
    <property type="match status" value="2"/>
</dbReference>
<dbReference type="SUPFAM" id="SSF81301">
    <property type="entry name" value="Nucleotidyltransferase"/>
    <property type="match status" value="2"/>
</dbReference>
<dbReference type="GO" id="GO:0008882">
    <property type="term" value="F:[glutamate-ammonia-ligase] adenylyltransferase activity"/>
    <property type="evidence" value="ECO:0007669"/>
    <property type="project" value="UniProtKB-UniRule"/>
</dbReference>
<feature type="domain" description="Glutamate-ammonia ligase adenylyltransferase repeated" evidence="9">
    <location>
        <begin position="605"/>
        <end position="848"/>
    </location>
</feature>
<evidence type="ECO:0000256" key="3">
    <source>
        <dbReference type="ARBA" id="ARBA00022741"/>
    </source>
</evidence>
<dbReference type="GO" id="GO:0005829">
    <property type="term" value="C:cytosol"/>
    <property type="evidence" value="ECO:0007669"/>
    <property type="project" value="TreeGrafter"/>
</dbReference>
<dbReference type="EC" id="2.7.7.89" evidence="7"/>
<comment type="similarity">
    <text evidence="7">Belongs to the GlnE family.</text>
</comment>
<evidence type="ECO:0000256" key="4">
    <source>
        <dbReference type="ARBA" id="ARBA00022840"/>
    </source>
</evidence>
<evidence type="ECO:0000256" key="5">
    <source>
        <dbReference type="ARBA" id="ARBA00022842"/>
    </source>
</evidence>
<gene>
    <name evidence="7" type="primary">glnE</name>
    <name evidence="11" type="ORF">CKO21_00510</name>
</gene>
<dbReference type="GO" id="GO:0047388">
    <property type="term" value="F:[glutamine synthetase]-adenylyl-L-tyrosine phosphorylase activity"/>
    <property type="evidence" value="ECO:0007669"/>
    <property type="project" value="UniProtKB-EC"/>
</dbReference>
<evidence type="ECO:0000259" key="9">
    <source>
        <dbReference type="Pfam" id="PF03710"/>
    </source>
</evidence>
<keyword evidence="1 7" id="KW-0808">Transferase</keyword>
<sequence length="1019" mass="112734">MTHTSSPRCLDPTSRPSHALPLRCHTPDPQMTAGHPLPYRADNLPRATNQQQVDLGFQHWQERVARLDDTELAEFCRALANDPDGRALLEGIFSNSPFLSDCAMADLAGFRDLLQRGPDAVLAEQLTRVRTEADTDDPATCMRVLRQCRRLTALGVALADIAGLWDLDQVTAALSAFADAAVDTALASQIRKYAERGQWEIADPDNPTQGCGIAVLAMGKLGAGELNYSSDIDLIVIHDPDRAPYTGSKDFHDVAVRITRELVRLLEERTKDGFVFRCDLRLRPDPSATPLALSFDAAETYYESLGQNWERAAMIKARAHAGDIALGQQFLQVLRPFVWRKHLDFWAIQDVHSIKRQIYAHKGGSTVTVAGHNVKLGRGGIREIEFYAQTQQLIWGGREQRLRSPRTQEALAALAKAGHIDPDDARALSDAYAYLRRLEHRLQMVEDQQTQSLPEDDAGLDEIAGFMNYPESDSFRRELLGHLHTVEDRYAALFEEEPSLSGPGNLVFTGGEPDPETLKTLATLGFQDGEKVFHVVATWHRGRYKATRSRRSREFLTELIPALLEELGKTSHPDSALTKFDEFLAGLPAGVQLFSMLYANPRLLQLLASIVGAAPALADHLSRHPGLLEAVLQPGFFESIPERDALSDELTGLLSDARDFQDVLDICRRWANDRRFQVGVHLLEHAADVDEVGRAMSEIAEVALEGVWPHVQADFAEKHGRLPGPGMAVVAMGKLGGREMTISSDLDLIFVYEAEDKDQESDGPKPLEPTRYYARLAQRLINAISAPTGEGKLYEVDMRLRPSGASGPIAVTFNGFQRYQQEQAWTFEHMALTRARPILGDPALCARLRETITGVLTAPRDRTKLLADAADMRRRIAQEHKASTIWQVKHLRGGIVDLEFTAQALQLTHAQDTAEVIDGNTQAAFDKLAQAGKLDRDLADELIAATRFMRQIQGIQRLTAGQAVDEDTAPEGVRQRLAQAVGASDFADLRDKLVATAERVRHIFAEIVETPSGVSSEPA</sequence>
<dbReference type="PANTHER" id="PTHR30621:SF0">
    <property type="entry name" value="BIFUNCTIONAL GLUTAMINE SYNTHETASE ADENYLYLTRANSFERASE_ADENYLYL-REMOVING ENZYME"/>
    <property type="match status" value="1"/>
</dbReference>